<dbReference type="EMBL" id="CP076022">
    <property type="protein sequence ID" value="QWC11176.1"/>
    <property type="molecule type" value="Genomic_DNA"/>
</dbReference>
<keyword evidence="9" id="KW-0902">Two-component regulatory system</keyword>
<evidence type="ECO:0000256" key="9">
    <source>
        <dbReference type="ARBA" id="ARBA00023012"/>
    </source>
</evidence>
<dbReference type="SMART" id="SM00387">
    <property type="entry name" value="HATPase_c"/>
    <property type="match status" value="1"/>
</dbReference>
<evidence type="ECO:0000256" key="7">
    <source>
        <dbReference type="ARBA" id="ARBA00022777"/>
    </source>
</evidence>
<evidence type="ECO:0000256" key="5">
    <source>
        <dbReference type="ARBA" id="ARBA00022553"/>
    </source>
</evidence>
<dbReference type="GO" id="GO:0005886">
    <property type="term" value="C:plasma membrane"/>
    <property type="evidence" value="ECO:0007669"/>
    <property type="project" value="UniProtKB-SubCell"/>
</dbReference>
<dbReference type="Gene3D" id="3.30.450.20">
    <property type="entry name" value="PAS domain"/>
    <property type="match status" value="2"/>
</dbReference>
<dbReference type="SUPFAM" id="SSF103190">
    <property type="entry name" value="Sensory domain-like"/>
    <property type="match status" value="1"/>
</dbReference>
<dbReference type="InterPro" id="IPR000014">
    <property type="entry name" value="PAS"/>
</dbReference>
<keyword evidence="5" id="KW-0597">Phosphoprotein</keyword>
<dbReference type="Pfam" id="PF17203">
    <property type="entry name" value="sCache_3_2"/>
    <property type="match status" value="1"/>
</dbReference>
<keyword evidence="4" id="KW-1003">Cell membrane</keyword>
<evidence type="ECO:0000259" key="13">
    <source>
        <dbReference type="PROSITE" id="PS50109"/>
    </source>
</evidence>
<dbReference type="AlphaFoldDB" id="A0A975M735"/>
<dbReference type="PROSITE" id="PS50112">
    <property type="entry name" value="PAS"/>
    <property type="match status" value="1"/>
</dbReference>
<evidence type="ECO:0000259" key="14">
    <source>
        <dbReference type="PROSITE" id="PS50112"/>
    </source>
</evidence>
<reference evidence="15 16" key="1">
    <citation type="submission" date="2021-05" db="EMBL/GenBank/DDBJ databases">
        <title>Novel species in genus Arthrobacter.</title>
        <authorList>
            <person name="Zhang G."/>
        </authorList>
    </citation>
    <scope>NUCLEOTIDE SEQUENCE [LARGE SCALE GENOMIC DNA]</scope>
    <source>
        <strain evidence="16">zg-ZUI227</strain>
    </source>
</reference>
<evidence type="ECO:0000256" key="12">
    <source>
        <dbReference type="SAM" id="Phobius"/>
    </source>
</evidence>
<protein>
    <recommendedName>
        <fullName evidence="3">histidine kinase</fullName>
        <ecNumber evidence="3">2.7.13.3</ecNumber>
    </recommendedName>
</protein>
<sequence length="582" mass="61525">MRKWSLASRLLIGQLAFLVCLSLGLSLALYHQAEQDSYEETAERMLAVAGTVAADPFVLQAATAPDPSSTLQPFARAVMDAAHIDFLTIMAPDRTRFTHRSDDQIGKAYIGSVDQALDGHSFSETYAGTLGPSVRAIVPVLDPDGEVVALVAAGITVDRVAVARNAQLPAVFLISLGALACGALASYLLSRYLRRTTHDRRPDELQSMFTFYDSALHSLREGLLLLNNDGELVLYNDQAAALLGLPPGGGGRPRDPRTLGLPGPLADLLHEGRSAEDEFHFAHDRILVVNQSPALAPPEPGAGVRRRPLARTVRRTMPPAKRLGTVTTLRDHTDIEALTGELQSMRTLTDALQAQAHEHANRLHTVVSLIELNRHSDALEFATRDLEQSQQLADDVVSAIGEPALAALLAGKSAQARERGIALAMDLAQAGSTVPLELNPGELVTIVGNLVDNAFDAVQGLPDAAVKTRFALVDSSGRDCFEITVQDNGPGITELDASQVFDQGFSTKDPKVLLPSGTGATGRGIGLPLVRQAVLRLGGTLQLDPGGSPGCGARFTVLLPLPAADNLSASGSPASGSRGVSP</sequence>
<evidence type="ECO:0000256" key="10">
    <source>
        <dbReference type="ARBA" id="ARBA00023136"/>
    </source>
</evidence>
<dbReference type="SUPFAM" id="SSF55874">
    <property type="entry name" value="ATPase domain of HSP90 chaperone/DNA topoisomerase II/histidine kinase"/>
    <property type="match status" value="1"/>
</dbReference>
<dbReference type="Proteomes" id="UP000676885">
    <property type="component" value="Chromosome"/>
</dbReference>
<organism evidence="15 16">
    <name type="scientific">Arthrobacter jiangjiafuii</name>
    <dbReference type="NCBI Taxonomy" id="2817475"/>
    <lineage>
        <taxon>Bacteria</taxon>
        <taxon>Bacillati</taxon>
        <taxon>Actinomycetota</taxon>
        <taxon>Actinomycetes</taxon>
        <taxon>Micrococcales</taxon>
        <taxon>Micrococcaceae</taxon>
        <taxon>Arthrobacter</taxon>
    </lineage>
</organism>
<keyword evidence="10 12" id="KW-0472">Membrane</keyword>
<dbReference type="InterPro" id="IPR005467">
    <property type="entry name" value="His_kinase_dom"/>
</dbReference>
<proteinExistence type="predicted"/>
<evidence type="ECO:0000313" key="16">
    <source>
        <dbReference type="Proteomes" id="UP000676885"/>
    </source>
</evidence>
<evidence type="ECO:0000256" key="8">
    <source>
        <dbReference type="ARBA" id="ARBA00022989"/>
    </source>
</evidence>
<dbReference type="InterPro" id="IPR003594">
    <property type="entry name" value="HATPase_dom"/>
</dbReference>
<evidence type="ECO:0000256" key="2">
    <source>
        <dbReference type="ARBA" id="ARBA00004651"/>
    </source>
</evidence>
<dbReference type="InterPro" id="IPR029151">
    <property type="entry name" value="Sensor-like_sf"/>
</dbReference>
<evidence type="ECO:0000256" key="11">
    <source>
        <dbReference type="SAM" id="Coils"/>
    </source>
</evidence>
<dbReference type="KEGG" id="ajg:KKR91_06285"/>
<dbReference type="PANTHER" id="PTHR43547">
    <property type="entry name" value="TWO-COMPONENT HISTIDINE KINASE"/>
    <property type="match status" value="1"/>
</dbReference>
<feature type="coiled-coil region" evidence="11">
    <location>
        <begin position="335"/>
        <end position="392"/>
    </location>
</feature>
<dbReference type="InterPro" id="IPR033463">
    <property type="entry name" value="sCache_3"/>
</dbReference>
<keyword evidence="7" id="KW-0418">Kinase</keyword>
<gene>
    <name evidence="15" type="ORF">KKR91_06285</name>
</gene>
<name>A0A975M735_9MICC</name>
<evidence type="ECO:0000256" key="1">
    <source>
        <dbReference type="ARBA" id="ARBA00000085"/>
    </source>
</evidence>
<keyword evidence="8 12" id="KW-1133">Transmembrane helix</keyword>
<evidence type="ECO:0000256" key="3">
    <source>
        <dbReference type="ARBA" id="ARBA00012438"/>
    </source>
</evidence>
<evidence type="ECO:0000256" key="4">
    <source>
        <dbReference type="ARBA" id="ARBA00022475"/>
    </source>
</evidence>
<evidence type="ECO:0000313" key="15">
    <source>
        <dbReference type="EMBL" id="QWC11176.1"/>
    </source>
</evidence>
<accession>A0A975M735</accession>
<dbReference type="InterPro" id="IPR004358">
    <property type="entry name" value="Sig_transdc_His_kin-like_C"/>
</dbReference>
<dbReference type="InterPro" id="IPR036890">
    <property type="entry name" value="HATPase_C_sf"/>
</dbReference>
<keyword evidence="16" id="KW-1185">Reference proteome</keyword>
<dbReference type="PRINTS" id="PR00344">
    <property type="entry name" value="BCTRLSENSOR"/>
</dbReference>
<feature type="transmembrane region" description="Helical" evidence="12">
    <location>
        <begin position="168"/>
        <end position="190"/>
    </location>
</feature>
<dbReference type="RefSeq" id="WP_210230851.1">
    <property type="nucleotide sequence ID" value="NZ_CP076022.1"/>
</dbReference>
<dbReference type="GO" id="GO:0000155">
    <property type="term" value="F:phosphorelay sensor kinase activity"/>
    <property type="evidence" value="ECO:0007669"/>
    <property type="project" value="TreeGrafter"/>
</dbReference>
<keyword evidence="11" id="KW-0175">Coiled coil</keyword>
<keyword evidence="7" id="KW-0808">Transferase</keyword>
<evidence type="ECO:0000256" key="6">
    <source>
        <dbReference type="ARBA" id="ARBA00022692"/>
    </source>
</evidence>
<dbReference type="PROSITE" id="PS50109">
    <property type="entry name" value="HIS_KIN"/>
    <property type="match status" value="1"/>
</dbReference>
<comment type="catalytic activity">
    <reaction evidence="1">
        <text>ATP + protein L-histidine = ADP + protein N-phospho-L-histidine.</text>
        <dbReference type="EC" id="2.7.13.3"/>
    </reaction>
</comment>
<dbReference type="EC" id="2.7.13.3" evidence="3"/>
<feature type="domain" description="Histidine kinase" evidence="13">
    <location>
        <begin position="354"/>
        <end position="563"/>
    </location>
</feature>
<dbReference type="Pfam" id="PF02518">
    <property type="entry name" value="HATPase_c"/>
    <property type="match status" value="1"/>
</dbReference>
<feature type="domain" description="PAS" evidence="14">
    <location>
        <begin position="208"/>
        <end position="247"/>
    </location>
</feature>
<keyword evidence="6 12" id="KW-0812">Transmembrane</keyword>
<dbReference type="Gene3D" id="3.30.565.10">
    <property type="entry name" value="Histidine kinase-like ATPase, C-terminal domain"/>
    <property type="match status" value="1"/>
</dbReference>
<comment type="subcellular location">
    <subcellularLocation>
        <location evidence="2">Cell membrane</location>
        <topology evidence="2">Multi-pass membrane protein</topology>
    </subcellularLocation>
</comment>
<dbReference type="PANTHER" id="PTHR43547:SF10">
    <property type="entry name" value="SENSOR HISTIDINE KINASE DCUS"/>
    <property type="match status" value="1"/>
</dbReference>